<dbReference type="Proteomes" id="UP001596135">
    <property type="component" value="Unassembled WGS sequence"/>
</dbReference>
<feature type="signal peptide" evidence="1">
    <location>
        <begin position="1"/>
        <end position="27"/>
    </location>
</feature>
<feature type="chain" id="PRO_5047382674" evidence="1">
    <location>
        <begin position="28"/>
        <end position="375"/>
    </location>
</feature>
<organism evidence="2 3">
    <name type="scientific">Nocardioides hankookensis</name>
    <dbReference type="NCBI Taxonomy" id="443157"/>
    <lineage>
        <taxon>Bacteria</taxon>
        <taxon>Bacillati</taxon>
        <taxon>Actinomycetota</taxon>
        <taxon>Actinomycetes</taxon>
        <taxon>Propionibacteriales</taxon>
        <taxon>Nocardioidaceae</taxon>
        <taxon>Nocardioides</taxon>
    </lineage>
</organism>
<gene>
    <name evidence="2" type="ORF">ACFPYL_20245</name>
</gene>
<sequence>MIRRACALALAVAVAASLALGEQPAEAAPEPAKVVAAAPFPGHGATDTAVTPDGRMLVVQTNAGLTTYAVGPSAVKRLGTTRVPQANSYKMLLVRGGRYAYLVHEGYGAYLRIYDLRGHAPRLVRAMKLVAQPQHREVRDAVLTPDGRQLLVLTEMFVQSYLLGDPTRPRVAARTGLLTDTHVMAVSPDSTQLVLDDEVDATSLYRVALHRDGSISASDDDLTAYLVPGWEGKPYRRITELVYSPAGAAIFAEIQRPVEPRSTRVASAVVRIRASDMKMMEALVAPDDAQQYFLQTGSDLGGRVYLTSGYTSDQEELLPRRALWVGGSSLNSRAYISGLGDVRSIAVSTLGRSHGRMFAAVVRNDRHLVLEIDPR</sequence>
<keyword evidence="1" id="KW-0732">Signal</keyword>
<dbReference type="Gene3D" id="2.130.10.10">
    <property type="entry name" value="YVTN repeat-like/Quinoprotein amine dehydrogenase"/>
    <property type="match status" value="1"/>
</dbReference>
<name>A0ABW1LQL9_9ACTN</name>
<reference evidence="3" key="1">
    <citation type="journal article" date="2019" name="Int. J. Syst. Evol. Microbiol.">
        <title>The Global Catalogue of Microorganisms (GCM) 10K type strain sequencing project: providing services to taxonomists for standard genome sequencing and annotation.</title>
        <authorList>
            <consortium name="The Broad Institute Genomics Platform"/>
            <consortium name="The Broad Institute Genome Sequencing Center for Infectious Disease"/>
            <person name="Wu L."/>
            <person name="Ma J."/>
        </authorList>
    </citation>
    <scope>NUCLEOTIDE SEQUENCE [LARGE SCALE GENOMIC DNA]</scope>
    <source>
        <strain evidence="3">CCUG 54522</strain>
    </source>
</reference>
<dbReference type="RefSeq" id="WP_379158618.1">
    <property type="nucleotide sequence ID" value="NZ_JBHSRJ010000009.1"/>
</dbReference>
<accession>A0ABW1LQL9</accession>
<evidence type="ECO:0000256" key="1">
    <source>
        <dbReference type="SAM" id="SignalP"/>
    </source>
</evidence>
<dbReference type="InterPro" id="IPR011044">
    <property type="entry name" value="Quino_amine_DH_bsu"/>
</dbReference>
<proteinExistence type="predicted"/>
<keyword evidence="3" id="KW-1185">Reference proteome</keyword>
<dbReference type="InterPro" id="IPR015943">
    <property type="entry name" value="WD40/YVTN_repeat-like_dom_sf"/>
</dbReference>
<protein>
    <submittedName>
        <fullName evidence="2">Uncharacterized protein</fullName>
    </submittedName>
</protein>
<dbReference type="EMBL" id="JBHSRJ010000009">
    <property type="protein sequence ID" value="MFC6045427.1"/>
    <property type="molecule type" value="Genomic_DNA"/>
</dbReference>
<comment type="caution">
    <text evidence="2">The sequence shown here is derived from an EMBL/GenBank/DDBJ whole genome shotgun (WGS) entry which is preliminary data.</text>
</comment>
<evidence type="ECO:0000313" key="2">
    <source>
        <dbReference type="EMBL" id="MFC6045427.1"/>
    </source>
</evidence>
<dbReference type="SUPFAM" id="SSF50969">
    <property type="entry name" value="YVTN repeat-like/Quinoprotein amine dehydrogenase"/>
    <property type="match status" value="1"/>
</dbReference>
<evidence type="ECO:0000313" key="3">
    <source>
        <dbReference type="Proteomes" id="UP001596135"/>
    </source>
</evidence>